<comment type="caution">
    <text evidence="1">The sequence shown here is derived from an EMBL/GenBank/DDBJ whole genome shotgun (WGS) entry which is preliminary data.</text>
</comment>
<organism evidence="1 2">
    <name type="scientific">Knoellia flava TL1</name>
    <dbReference type="NCBI Taxonomy" id="1385518"/>
    <lineage>
        <taxon>Bacteria</taxon>
        <taxon>Bacillati</taxon>
        <taxon>Actinomycetota</taxon>
        <taxon>Actinomycetes</taxon>
        <taxon>Micrococcales</taxon>
        <taxon>Intrasporangiaceae</taxon>
        <taxon>Knoellia</taxon>
    </lineage>
</organism>
<keyword evidence="2" id="KW-1185">Reference proteome</keyword>
<gene>
    <name evidence="1" type="ORF">N798_03015</name>
</gene>
<dbReference type="EMBL" id="AVPI01000004">
    <property type="protein sequence ID" value="KGN35466.1"/>
    <property type="molecule type" value="Genomic_DNA"/>
</dbReference>
<accession>A0ABR4XHZ8</accession>
<protein>
    <submittedName>
        <fullName evidence="1">Uncharacterized protein</fullName>
    </submittedName>
</protein>
<proteinExistence type="predicted"/>
<evidence type="ECO:0000313" key="1">
    <source>
        <dbReference type="EMBL" id="KGN35466.1"/>
    </source>
</evidence>
<reference evidence="1 2" key="1">
    <citation type="submission" date="2013-08" db="EMBL/GenBank/DDBJ databases">
        <title>The genome sequence of Knoellia flava.</title>
        <authorList>
            <person name="Zhu W."/>
            <person name="Wang G."/>
        </authorList>
    </citation>
    <scope>NUCLEOTIDE SEQUENCE [LARGE SCALE GENOMIC DNA]</scope>
    <source>
        <strain evidence="1 2">TL1</strain>
    </source>
</reference>
<sequence>MGRHRSDDGLAAVGGTLSVLWLLGSPIPGTRTIEEFDDRFPDPAPQSV</sequence>
<dbReference type="Proteomes" id="UP000029990">
    <property type="component" value="Unassembled WGS sequence"/>
</dbReference>
<evidence type="ECO:0000313" key="2">
    <source>
        <dbReference type="Proteomes" id="UP000029990"/>
    </source>
</evidence>
<name>A0ABR4XHZ8_9MICO</name>